<accession>A0ABR1HSS9</accession>
<evidence type="ECO:0000313" key="7">
    <source>
        <dbReference type="EMBL" id="KAK7424275.1"/>
    </source>
</evidence>
<comment type="subcellular location">
    <subcellularLocation>
        <location evidence="1">Mitochondrion outer membrane</location>
        <topology evidence="1">Single-pass membrane protein</topology>
    </subcellularLocation>
</comment>
<name>A0ABR1HSS9_9HYPO</name>
<evidence type="ECO:0000256" key="4">
    <source>
        <dbReference type="ARBA" id="ARBA00022840"/>
    </source>
</evidence>
<dbReference type="InterPro" id="IPR003593">
    <property type="entry name" value="AAA+_ATPase"/>
</dbReference>
<dbReference type="InterPro" id="IPR003959">
    <property type="entry name" value="ATPase_AAA_core"/>
</dbReference>
<keyword evidence="8" id="KW-1185">Reference proteome</keyword>
<dbReference type="InterPro" id="IPR051701">
    <property type="entry name" value="Mito_OM_Translocase_MSP1"/>
</dbReference>
<dbReference type="InterPro" id="IPR027417">
    <property type="entry name" value="P-loop_NTPase"/>
</dbReference>
<dbReference type="SUPFAM" id="SSF52540">
    <property type="entry name" value="P-loop containing nucleoside triphosphate hydrolases"/>
    <property type="match status" value="1"/>
</dbReference>
<dbReference type="Proteomes" id="UP001498476">
    <property type="component" value="Unassembled WGS sequence"/>
</dbReference>
<evidence type="ECO:0000313" key="8">
    <source>
        <dbReference type="Proteomes" id="UP001498476"/>
    </source>
</evidence>
<keyword evidence="2" id="KW-0547">Nucleotide-binding</keyword>
<dbReference type="Gene3D" id="3.40.50.300">
    <property type="entry name" value="P-loop containing nucleotide triphosphate hydrolases"/>
    <property type="match status" value="1"/>
</dbReference>
<reference evidence="7 8" key="1">
    <citation type="journal article" date="2025" name="Microbiol. Resour. Announc.">
        <title>Draft genome sequences for Neonectria magnoliae and Neonectria punicea, canker pathogens of Liriodendron tulipifera and Acer saccharum in West Virginia.</title>
        <authorList>
            <person name="Petronek H.M."/>
            <person name="Kasson M.T."/>
            <person name="Metheny A.M."/>
            <person name="Stauder C.M."/>
            <person name="Lovett B."/>
            <person name="Lynch S.C."/>
            <person name="Garnas J.R."/>
            <person name="Kasson L.R."/>
            <person name="Stajich J.E."/>
        </authorList>
    </citation>
    <scope>NUCLEOTIDE SEQUENCE [LARGE SCALE GENOMIC DNA]</scope>
    <source>
        <strain evidence="7 8">NRRL 64653</strain>
    </source>
</reference>
<evidence type="ECO:0000256" key="1">
    <source>
        <dbReference type="ARBA" id="ARBA00004572"/>
    </source>
</evidence>
<evidence type="ECO:0000256" key="3">
    <source>
        <dbReference type="ARBA" id="ARBA00022787"/>
    </source>
</evidence>
<keyword evidence="3" id="KW-0496">Mitochondrion</keyword>
<dbReference type="PANTHER" id="PTHR45644:SF56">
    <property type="entry name" value="AAA ATPASE, PUTATIVE (AFU_ORTHOLOGUE AFUA_2G12920)-RELATED"/>
    <property type="match status" value="1"/>
</dbReference>
<dbReference type="InterPro" id="IPR041569">
    <property type="entry name" value="AAA_lid_3"/>
</dbReference>
<evidence type="ECO:0000259" key="6">
    <source>
        <dbReference type="SMART" id="SM00382"/>
    </source>
</evidence>
<feature type="region of interest" description="Disordered" evidence="5">
    <location>
        <begin position="33"/>
        <end position="63"/>
    </location>
</feature>
<dbReference type="EMBL" id="JAZAVJ010000005">
    <property type="protein sequence ID" value="KAK7424275.1"/>
    <property type="molecule type" value="Genomic_DNA"/>
</dbReference>
<dbReference type="Gene3D" id="1.10.8.60">
    <property type="match status" value="1"/>
</dbReference>
<dbReference type="SMART" id="SM00382">
    <property type="entry name" value="AAA"/>
    <property type="match status" value="1"/>
</dbReference>
<keyword evidence="4" id="KW-0067">ATP-binding</keyword>
<evidence type="ECO:0000256" key="5">
    <source>
        <dbReference type="SAM" id="MobiDB-lite"/>
    </source>
</evidence>
<organism evidence="7 8">
    <name type="scientific">Neonectria punicea</name>
    <dbReference type="NCBI Taxonomy" id="979145"/>
    <lineage>
        <taxon>Eukaryota</taxon>
        <taxon>Fungi</taxon>
        <taxon>Dikarya</taxon>
        <taxon>Ascomycota</taxon>
        <taxon>Pezizomycotina</taxon>
        <taxon>Sordariomycetes</taxon>
        <taxon>Hypocreomycetidae</taxon>
        <taxon>Hypocreales</taxon>
        <taxon>Nectriaceae</taxon>
        <taxon>Neonectria</taxon>
    </lineage>
</organism>
<dbReference type="Pfam" id="PF17862">
    <property type="entry name" value="AAA_lid_3"/>
    <property type="match status" value="1"/>
</dbReference>
<comment type="caution">
    <text evidence="7">The sequence shown here is derived from an EMBL/GenBank/DDBJ whole genome shotgun (WGS) entry which is preliminary data.</text>
</comment>
<feature type="domain" description="AAA+ ATPase" evidence="6">
    <location>
        <begin position="117"/>
        <end position="255"/>
    </location>
</feature>
<keyword evidence="3" id="KW-0472">Membrane</keyword>
<dbReference type="PANTHER" id="PTHR45644">
    <property type="entry name" value="AAA ATPASE, PUTATIVE (AFU_ORTHOLOGUE AFUA_2G12920)-RELATED-RELATED"/>
    <property type="match status" value="1"/>
</dbReference>
<feature type="region of interest" description="Disordered" evidence="5">
    <location>
        <begin position="313"/>
        <end position="340"/>
    </location>
</feature>
<dbReference type="CDD" id="cd19481">
    <property type="entry name" value="RecA-like_protease"/>
    <property type="match status" value="1"/>
</dbReference>
<protein>
    <recommendedName>
        <fullName evidence="6">AAA+ ATPase domain-containing protein</fullName>
    </recommendedName>
</protein>
<keyword evidence="3" id="KW-1000">Mitochondrion outer membrane</keyword>
<proteinExistence type="predicted"/>
<sequence>MSLDNCDAPSSVSDEAPWPVGIADIVNGSHKRNLDAVADSDTEGDHGDRENSRRRRVSPPSPVFDSDLKDCIVSPADISTTFDQVHVSQSTFESLDYLTMSLLNPQAFTFGVLSRARTPGVLLYGPPGTGKSLLVRALAKHTHATMITLTDADVRSKYVGEGERKIQRIFANARKNYPCIIFIDEADSIFGSRTADTEPTRGHICDLSQFLVEMDGIKSDCTRSPMIVAATNRPYAMDEGILRRLGMRIMVDLPDAAAREHILSIHLKGEPIDDDVDLTELARATSDYTGSDLSDLVTAAARYAERDNMKRMGIKTPFQERRTSTEISSQTSSPPDPVTRRLTSRSHFLRAKDEIRPAPITETVAKIREYHNMYGSTGYTGYSGIKKVEITNKLKPLNPM</sequence>
<gene>
    <name evidence="7" type="ORF">QQX98_000543</name>
</gene>
<dbReference type="Pfam" id="PF00004">
    <property type="entry name" value="AAA"/>
    <property type="match status" value="1"/>
</dbReference>
<evidence type="ECO:0000256" key="2">
    <source>
        <dbReference type="ARBA" id="ARBA00022741"/>
    </source>
</evidence>